<dbReference type="EMBL" id="LWBS01000420">
    <property type="protein sequence ID" value="OAP90413.1"/>
    <property type="molecule type" value="Genomic_DNA"/>
</dbReference>
<dbReference type="PROSITE" id="PS50125">
    <property type="entry name" value="GUANYLATE_CYCLASE_2"/>
    <property type="match status" value="1"/>
</dbReference>
<dbReference type="PANTHER" id="PTHR43081:SF1">
    <property type="entry name" value="ADENYLATE CYCLASE, TERMINAL-DIFFERENTIATION SPECIFIC"/>
    <property type="match status" value="1"/>
</dbReference>
<dbReference type="SUPFAM" id="SSF55073">
    <property type="entry name" value="Nucleotide cyclase"/>
    <property type="match status" value="1"/>
</dbReference>
<dbReference type="AlphaFoldDB" id="A0A179BGF3"/>
<dbReference type="CDD" id="cd07302">
    <property type="entry name" value="CHD"/>
    <property type="match status" value="1"/>
</dbReference>
<evidence type="ECO:0000313" key="2">
    <source>
        <dbReference type="EMBL" id="OAP90413.1"/>
    </source>
</evidence>
<dbReference type="GO" id="GO:0004016">
    <property type="term" value="F:adenylate cyclase activity"/>
    <property type="evidence" value="ECO:0007669"/>
    <property type="project" value="UniProtKB-ARBA"/>
</dbReference>
<sequence>MCVSRFLTLSIAAIHAEGGTVDKFIGDAVMAIWNAPNDEPDHAWRACRAAAIRDAMHAIPPLAPQHDAVRVRIGINSGTALVGNIGSAERLSYTAIGDAVNLASRLVGVAKDKGVEIVLSGETWERADRRLDARSLGETVVRGKSQPVPIFTLDRKSPPI</sequence>
<accession>A0A179BGF3</accession>
<dbReference type="GO" id="GO:0006171">
    <property type="term" value="P:cAMP biosynthetic process"/>
    <property type="evidence" value="ECO:0007669"/>
    <property type="project" value="TreeGrafter"/>
</dbReference>
<dbReference type="PANTHER" id="PTHR43081">
    <property type="entry name" value="ADENYLATE CYCLASE, TERMINAL-DIFFERENTIATION SPECIFIC-RELATED"/>
    <property type="match status" value="1"/>
</dbReference>
<dbReference type="GO" id="GO:0035556">
    <property type="term" value="P:intracellular signal transduction"/>
    <property type="evidence" value="ECO:0007669"/>
    <property type="project" value="InterPro"/>
</dbReference>
<dbReference type="InterPro" id="IPR001054">
    <property type="entry name" value="A/G_cyclase"/>
</dbReference>
<dbReference type="Pfam" id="PF00211">
    <property type="entry name" value="Guanylate_cyc"/>
    <property type="match status" value="1"/>
</dbReference>
<gene>
    <name evidence="2" type="ORF">A4U53_29690</name>
</gene>
<protein>
    <recommendedName>
        <fullName evidence="1">Guanylate cyclase domain-containing protein</fullName>
    </recommendedName>
</protein>
<dbReference type="InterPro" id="IPR029787">
    <property type="entry name" value="Nucleotide_cyclase"/>
</dbReference>
<dbReference type="eggNOG" id="COG2114">
    <property type="taxonomic scope" value="Bacteria"/>
</dbReference>
<reference evidence="2" key="1">
    <citation type="submission" date="2016-04" db="EMBL/GenBank/DDBJ databases">
        <title>Fast-growing isolate from the root nodules of Vavilovia formosa.</title>
        <authorList>
            <person name="Kimeklis A."/>
            <person name="Safronova V."/>
            <person name="Belimov A."/>
            <person name="Andronov E."/>
        </authorList>
    </citation>
    <scope>NUCLEOTIDE SEQUENCE [LARGE SCALE GENOMIC DNA]</scope>
    <source>
        <strain evidence="2">Vaf-46</strain>
    </source>
</reference>
<dbReference type="InterPro" id="IPR050697">
    <property type="entry name" value="Adenylyl/Guanylyl_Cyclase_3/4"/>
</dbReference>
<organism evidence="2">
    <name type="scientific">Rhizobium leguminosarum</name>
    <dbReference type="NCBI Taxonomy" id="384"/>
    <lineage>
        <taxon>Bacteria</taxon>
        <taxon>Pseudomonadati</taxon>
        <taxon>Pseudomonadota</taxon>
        <taxon>Alphaproteobacteria</taxon>
        <taxon>Hyphomicrobiales</taxon>
        <taxon>Rhizobiaceae</taxon>
        <taxon>Rhizobium/Agrobacterium group</taxon>
        <taxon>Rhizobium</taxon>
    </lineage>
</organism>
<comment type="caution">
    <text evidence="2">The sequence shown here is derived from an EMBL/GenBank/DDBJ whole genome shotgun (WGS) entry which is preliminary data.</text>
</comment>
<evidence type="ECO:0000259" key="1">
    <source>
        <dbReference type="PROSITE" id="PS50125"/>
    </source>
</evidence>
<proteinExistence type="predicted"/>
<name>A0A179BGF3_RHILE</name>
<dbReference type="Gene3D" id="3.30.70.1230">
    <property type="entry name" value="Nucleotide cyclase"/>
    <property type="match status" value="1"/>
</dbReference>
<feature type="domain" description="Guanylate cyclase" evidence="1">
    <location>
        <begin position="10"/>
        <end position="107"/>
    </location>
</feature>